<dbReference type="Pfam" id="PF12838">
    <property type="entry name" value="Fer4_7"/>
    <property type="match status" value="1"/>
</dbReference>
<dbReference type="InterPro" id="IPR017900">
    <property type="entry name" value="4Fe4S_Fe_S_CS"/>
</dbReference>
<keyword evidence="4" id="KW-0411">Iron-sulfur</keyword>
<keyword evidence="3" id="KW-0408">Iron</keyword>
<dbReference type="RefSeq" id="WP_377406295.1">
    <property type="nucleotide sequence ID" value="NZ_JBHTFQ010000011.1"/>
</dbReference>
<dbReference type="Gene3D" id="3.30.70.20">
    <property type="match status" value="2"/>
</dbReference>
<keyword evidence="2" id="KW-0479">Metal-binding</keyword>
<dbReference type="EMBL" id="JBHTFQ010000011">
    <property type="protein sequence ID" value="MFC7705906.1"/>
    <property type="molecule type" value="Genomic_DNA"/>
</dbReference>
<dbReference type="PROSITE" id="PS00198">
    <property type="entry name" value="4FE4S_FER_1"/>
    <property type="match status" value="3"/>
</dbReference>
<accession>A0ABW2UMC6</accession>
<evidence type="ECO:0000256" key="3">
    <source>
        <dbReference type="ARBA" id="ARBA00023004"/>
    </source>
</evidence>
<evidence type="ECO:0000259" key="5">
    <source>
        <dbReference type="PROSITE" id="PS51379"/>
    </source>
</evidence>
<evidence type="ECO:0000256" key="4">
    <source>
        <dbReference type="ARBA" id="ARBA00023014"/>
    </source>
</evidence>
<evidence type="ECO:0000256" key="1">
    <source>
        <dbReference type="ARBA" id="ARBA00022485"/>
    </source>
</evidence>
<dbReference type="Pfam" id="PF13187">
    <property type="entry name" value="Fer4_9"/>
    <property type="match status" value="1"/>
</dbReference>
<dbReference type="PROSITE" id="PS51379">
    <property type="entry name" value="4FE4S_FER_2"/>
    <property type="match status" value="3"/>
</dbReference>
<protein>
    <submittedName>
        <fullName evidence="6">4Fe-4S binding protein</fullName>
    </submittedName>
</protein>
<feature type="domain" description="4Fe-4S ferredoxin-type" evidence="5">
    <location>
        <begin position="286"/>
        <end position="315"/>
    </location>
</feature>
<name>A0ABW2UMC6_9RHOB</name>
<dbReference type="Proteomes" id="UP001596516">
    <property type="component" value="Unassembled WGS sequence"/>
</dbReference>
<evidence type="ECO:0000313" key="6">
    <source>
        <dbReference type="EMBL" id="MFC7705906.1"/>
    </source>
</evidence>
<proteinExistence type="predicted"/>
<keyword evidence="1" id="KW-0004">4Fe-4S</keyword>
<reference evidence="7" key="1">
    <citation type="journal article" date="2019" name="Int. J. Syst. Evol. Microbiol.">
        <title>The Global Catalogue of Microorganisms (GCM) 10K type strain sequencing project: providing services to taxonomists for standard genome sequencing and annotation.</title>
        <authorList>
            <consortium name="The Broad Institute Genomics Platform"/>
            <consortium name="The Broad Institute Genome Sequencing Center for Infectious Disease"/>
            <person name="Wu L."/>
            <person name="Ma J."/>
        </authorList>
    </citation>
    <scope>NUCLEOTIDE SEQUENCE [LARGE SCALE GENOMIC DNA]</scope>
    <source>
        <strain evidence="7">CGMCC 1.12750</strain>
    </source>
</reference>
<sequence>MPLDPGALDRAGCGRIADAASQLCRAQLDRFRAALAEGGPVTVACTQEQPLFQEVVDEMGAPDVVFANIRETGGWSAQARDAGPKMAALLAAAGEEAAAFEVVSLESEGVALILGAGEEAVAAAAVLAETLDVTVLLLPGADVTPPRQTGFPVLQGRVRQARGHLGAFELAVDAYAAPAPSSRARLVFEGPRDGAVSRCDLVIDLTGGQPLFPADDLRPGYLRADPRDPVGVARLLREAAGMVGTFDKPRFISFTPDLCAHSRNRQTGCTRCLDLCPTGAILPAGDTVAIDPNICAGCGQCAAACPTGAASYALPDVGTVARRLRAMLRAWYAAGADHAPVILLHDDAHGTPLIDASARFGQGLPAHVLPLMVNEITQIGPEVLASALAYGAGAVRLLLPLRPRHDTSGLEATLALMSEVLLATGHLPDTVARLEADDPDLFEAALHALPRRVVGARSAFLPPEDKRSLLTSAFEELNRHAPQPADLIGLAAGAPFGAVVLDTAACTLCHACVGVCPTGALSDNPDLPMLRFTESACVQCGLCAGTCPEAAITLAPQIDFAAWETPRRVLKEEEPFCCTACGKAFGTRSSIERVQAKLAGHWMFSGPAGQERLRVLAMCEDCRVQAVVNEGFDPHEDNPRPRVRTAEDYRN</sequence>
<dbReference type="InterPro" id="IPR017896">
    <property type="entry name" value="4Fe4S_Fe-S-bd"/>
</dbReference>
<evidence type="ECO:0000256" key="2">
    <source>
        <dbReference type="ARBA" id="ARBA00022723"/>
    </source>
</evidence>
<dbReference type="SUPFAM" id="SSF54862">
    <property type="entry name" value="4Fe-4S ferredoxins"/>
    <property type="match status" value="1"/>
</dbReference>
<dbReference type="InterPro" id="IPR050572">
    <property type="entry name" value="Fe-S_Ferredoxin"/>
</dbReference>
<organism evidence="6 7">
    <name type="scientific">Plastorhodobacter daqingensis</name>
    <dbReference type="NCBI Taxonomy" id="1387281"/>
    <lineage>
        <taxon>Bacteria</taxon>
        <taxon>Pseudomonadati</taxon>
        <taxon>Pseudomonadota</taxon>
        <taxon>Alphaproteobacteria</taxon>
        <taxon>Rhodobacterales</taxon>
        <taxon>Paracoccaceae</taxon>
        <taxon>Plastorhodobacter</taxon>
    </lineage>
</organism>
<gene>
    <name evidence="6" type="ORF">ACFQXB_17120</name>
</gene>
<feature type="domain" description="4Fe-4S ferredoxin-type" evidence="5">
    <location>
        <begin position="497"/>
        <end position="526"/>
    </location>
</feature>
<dbReference type="PANTHER" id="PTHR43687">
    <property type="entry name" value="ADENYLYLSULFATE REDUCTASE, BETA SUBUNIT"/>
    <property type="match status" value="1"/>
</dbReference>
<comment type="caution">
    <text evidence="6">The sequence shown here is derived from an EMBL/GenBank/DDBJ whole genome shotgun (WGS) entry which is preliminary data.</text>
</comment>
<feature type="domain" description="4Fe-4S ferredoxin-type" evidence="5">
    <location>
        <begin position="528"/>
        <end position="557"/>
    </location>
</feature>
<dbReference type="PANTHER" id="PTHR43687:SF4">
    <property type="entry name" value="BLR5484 PROTEIN"/>
    <property type="match status" value="1"/>
</dbReference>
<evidence type="ECO:0000313" key="7">
    <source>
        <dbReference type="Proteomes" id="UP001596516"/>
    </source>
</evidence>
<keyword evidence="7" id="KW-1185">Reference proteome</keyword>